<dbReference type="InterPro" id="IPR025580">
    <property type="entry name" value="Gp46"/>
</dbReference>
<organism evidence="3 4">
    <name type="scientific">Vagococcus luciliae</name>
    <dbReference type="NCBI Taxonomy" id="2920380"/>
    <lineage>
        <taxon>Bacteria</taxon>
        <taxon>Bacillati</taxon>
        <taxon>Bacillota</taxon>
        <taxon>Bacilli</taxon>
        <taxon>Lactobacillales</taxon>
        <taxon>Enterococcaceae</taxon>
        <taxon>Vagococcus</taxon>
    </lineage>
</organism>
<gene>
    <name evidence="3" type="ORF">G314FT_17320</name>
</gene>
<sequence>MKNNSVKNNSIVMNLQHFAEEVEDVTEVSDVSTAEGTTQEQPNRADEIVQKLQKRLGKEQGAKREAKEQLDEALKRIEELENQSKLNSPQLSEDDELTKRDKEIEALRQKIKLSEVTQQADEVLKDSGLALNRDQLSLVVDTDEKVTYKKVETLINLLEEQKRVWATERNTGITPKKVQSNEGVDPFKKIINGLK</sequence>
<dbReference type="EMBL" id="CP102451">
    <property type="protein sequence ID" value="UUV99571.1"/>
    <property type="molecule type" value="Genomic_DNA"/>
</dbReference>
<evidence type="ECO:0000256" key="1">
    <source>
        <dbReference type="SAM" id="Coils"/>
    </source>
</evidence>
<evidence type="ECO:0000256" key="2">
    <source>
        <dbReference type="SAM" id="MobiDB-lite"/>
    </source>
</evidence>
<feature type="region of interest" description="Disordered" evidence="2">
    <location>
        <begin position="23"/>
        <end position="47"/>
    </location>
</feature>
<keyword evidence="4" id="KW-1185">Reference proteome</keyword>
<reference evidence="3" key="1">
    <citation type="submission" date="2022-08" db="EMBL/GenBank/DDBJ databases">
        <title>Genome sequence of Vagococcus luciliae DSM 112651.</title>
        <authorList>
            <person name="Juan G."/>
            <person name="Anja P."/>
            <person name="Rolf D."/>
            <person name="Kampfer P."/>
            <person name="Vilcinskas A."/>
        </authorList>
    </citation>
    <scope>NUCLEOTIDE SEQUENCE</scope>
    <source>
        <strain evidence="3">G314FT</strain>
    </source>
</reference>
<evidence type="ECO:0000313" key="4">
    <source>
        <dbReference type="Proteomes" id="UP001058273"/>
    </source>
</evidence>
<proteinExistence type="predicted"/>
<name>A0ABY5P0X0_9ENTE</name>
<protein>
    <recommendedName>
        <fullName evidence="5">DUF4355 domain-containing protein</fullName>
    </recommendedName>
</protein>
<reference evidence="3" key="2">
    <citation type="submission" date="2022-08" db="EMBL/GenBank/DDBJ databases">
        <authorList>
            <person name="Poehlein A."/>
            <person name="Guzman J."/>
            <person name="Daniel R."/>
            <person name="Vilcinskas A."/>
        </authorList>
    </citation>
    <scope>NUCLEOTIDE SEQUENCE</scope>
    <source>
        <strain evidence="3">G314FT</strain>
    </source>
</reference>
<keyword evidence="1" id="KW-0175">Coiled coil</keyword>
<dbReference type="RefSeq" id="WP_257700618.1">
    <property type="nucleotide sequence ID" value="NZ_CP102451.1"/>
</dbReference>
<accession>A0ABY5P0X0</accession>
<evidence type="ECO:0000313" key="3">
    <source>
        <dbReference type="EMBL" id="UUV99571.1"/>
    </source>
</evidence>
<evidence type="ECO:0008006" key="5">
    <source>
        <dbReference type="Google" id="ProtNLM"/>
    </source>
</evidence>
<dbReference type="Pfam" id="PF14265">
    <property type="entry name" value="DUF4355"/>
    <property type="match status" value="1"/>
</dbReference>
<dbReference type="Proteomes" id="UP001058273">
    <property type="component" value="Chromosome"/>
</dbReference>
<feature type="coiled-coil region" evidence="1">
    <location>
        <begin position="49"/>
        <end position="87"/>
    </location>
</feature>